<dbReference type="InterPro" id="IPR007482">
    <property type="entry name" value="Tyr_Pase-like_PTPLA"/>
</dbReference>
<keyword evidence="13" id="KW-0256">Endoplasmic reticulum</keyword>
<keyword evidence="11 13" id="KW-0275">Fatty acid biosynthesis</keyword>
<comment type="catalytic activity">
    <reaction evidence="13">
        <text>a very-long-chain (3R)-3-hydroxyacyl-CoA = a very-long-chain (2E)-enoyl-CoA + H2O</text>
        <dbReference type="Rhea" id="RHEA:45812"/>
        <dbReference type="ChEBI" id="CHEBI:15377"/>
        <dbReference type="ChEBI" id="CHEBI:83728"/>
        <dbReference type="ChEBI" id="CHEBI:85440"/>
        <dbReference type="EC" id="4.2.1.134"/>
    </reaction>
</comment>
<evidence type="ECO:0000256" key="7">
    <source>
        <dbReference type="ARBA" id="ARBA00022832"/>
    </source>
</evidence>
<sequence length="229" mass="26073">MPTPLSNFYLFSYNTLQALGWALSLYAVISSFASTASLNKAYAYSGNLVCLLQTVSGLEVLHGAIGLVPSGFLFPLMQWGGRTHFALAILRKIVEAEIHKVQEIPAAFITFFAWSLGEVIRYSHYALNSVSTSPYWLTYLRYTAFIILYPIGMALGEMWLMYQALPLIKEKNLYADFFSGLPFSYYTFVKASQYNALYFWAKTYYPLRKSRKSKARAIRSTKEIKTSKE</sequence>
<comment type="caution">
    <text evidence="13">Lacks conserved residue(s) required for the propagation of feature annotation.</text>
</comment>
<dbReference type="AlphaFoldDB" id="A0AAP0IU84"/>
<organism evidence="14 15">
    <name type="scientific">Stephania yunnanensis</name>
    <dbReference type="NCBI Taxonomy" id="152371"/>
    <lineage>
        <taxon>Eukaryota</taxon>
        <taxon>Viridiplantae</taxon>
        <taxon>Streptophyta</taxon>
        <taxon>Embryophyta</taxon>
        <taxon>Tracheophyta</taxon>
        <taxon>Spermatophyta</taxon>
        <taxon>Magnoliopsida</taxon>
        <taxon>Ranunculales</taxon>
        <taxon>Menispermaceae</taxon>
        <taxon>Menispermoideae</taxon>
        <taxon>Cissampelideae</taxon>
        <taxon>Stephania</taxon>
    </lineage>
</organism>
<evidence type="ECO:0000256" key="12">
    <source>
        <dbReference type="ARBA" id="ARBA00023239"/>
    </source>
</evidence>
<name>A0AAP0IU84_9MAGN</name>
<keyword evidence="10 13" id="KW-0472">Membrane</keyword>
<dbReference type="GO" id="GO:0030497">
    <property type="term" value="P:fatty acid elongation"/>
    <property type="evidence" value="ECO:0007669"/>
    <property type="project" value="TreeGrafter"/>
</dbReference>
<gene>
    <name evidence="14" type="ORF">Syun_019137</name>
</gene>
<keyword evidence="9 13" id="KW-0443">Lipid metabolism</keyword>
<evidence type="ECO:0000256" key="5">
    <source>
        <dbReference type="ARBA" id="ARBA00022516"/>
    </source>
</evidence>
<evidence type="ECO:0000256" key="6">
    <source>
        <dbReference type="ARBA" id="ARBA00022692"/>
    </source>
</evidence>
<dbReference type="PANTHER" id="PTHR11035:SF35">
    <property type="entry name" value="VERY-LONG-CHAIN (3R)-3-HYDROXYACYL-COA DEHYDRATASE"/>
    <property type="match status" value="1"/>
</dbReference>
<evidence type="ECO:0000256" key="9">
    <source>
        <dbReference type="ARBA" id="ARBA00023098"/>
    </source>
</evidence>
<comment type="function">
    <text evidence="13">Catalyzes the third of the four reactions of the long-chain fatty acids elongation cycle. This endoplasmic reticulum-bound enzymatic process, allows the addition of two carbons to the chain of long- and very long-chain fatty acids/VLCFAs per cycle. This enzyme catalyzes the dehydration of the 3-hydroxyacyl-CoA intermediate into trans-2,3-enoyl-CoA, within each cycle of fatty acid elongation. Thereby, it participates to the production of VLCFAs of different chain lengths that are involved in multiple biological processes as precursors of membrane lipids and lipid mediators.</text>
</comment>
<keyword evidence="5 13" id="KW-0444">Lipid biosynthesis</keyword>
<evidence type="ECO:0000256" key="11">
    <source>
        <dbReference type="ARBA" id="ARBA00023160"/>
    </source>
</evidence>
<comment type="similarity">
    <text evidence="3 13">Belongs to the very long-chain fatty acids dehydratase HACD family.</text>
</comment>
<keyword evidence="7 13" id="KW-0276">Fatty acid metabolism</keyword>
<feature type="transmembrane region" description="Helical" evidence="13">
    <location>
        <begin position="139"/>
        <end position="162"/>
    </location>
</feature>
<dbReference type="GO" id="GO:0005789">
    <property type="term" value="C:endoplasmic reticulum membrane"/>
    <property type="evidence" value="ECO:0007669"/>
    <property type="project" value="UniProtKB-SubCell"/>
</dbReference>
<accession>A0AAP0IU84</accession>
<protein>
    <recommendedName>
        <fullName evidence="4 13">Very-long-chain (3R)-3-hydroxyacyl-CoA dehydratase</fullName>
        <ecNumber evidence="4 13">4.2.1.134</ecNumber>
    </recommendedName>
</protein>
<keyword evidence="15" id="KW-1185">Reference proteome</keyword>
<dbReference type="GO" id="GO:0030148">
    <property type="term" value="P:sphingolipid biosynthetic process"/>
    <property type="evidence" value="ECO:0007669"/>
    <property type="project" value="TreeGrafter"/>
</dbReference>
<comment type="pathway">
    <text evidence="2 13">Lipid metabolism; fatty acid biosynthesis.</text>
</comment>
<dbReference type="EMBL" id="JBBNAF010000008">
    <property type="protein sequence ID" value="KAK9121520.1"/>
    <property type="molecule type" value="Genomic_DNA"/>
</dbReference>
<keyword evidence="6 13" id="KW-0812">Transmembrane</keyword>
<dbReference type="GO" id="GO:0102158">
    <property type="term" value="F:very-long-chain (3R)-3-hydroxyacyl-CoA dehydratase activity"/>
    <property type="evidence" value="ECO:0007669"/>
    <property type="project" value="UniProtKB-EC"/>
</dbReference>
<evidence type="ECO:0000256" key="8">
    <source>
        <dbReference type="ARBA" id="ARBA00022989"/>
    </source>
</evidence>
<keyword evidence="8 13" id="KW-1133">Transmembrane helix</keyword>
<evidence type="ECO:0000313" key="15">
    <source>
        <dbReference type="Proteomes" id="UP001420932"/>
    </source>
</evidence>
<keyword evidence="12 13" id="KW-0456">Lyase</keyword>
<feature type="transmembrane region" description="Helical" evidence="13">
    <location>
        <begin position="20"/>
        <end position="38"/>
    </location>
</feature>
<reference evidence="14 15" key="1">
    <citation type="submission" date="2024-01" db="EMBL/GenBank/DDBJ databases">
        <title>Genome assemblies of Stephania.</title>
        <authorList>
            <person name="Yang L."/>
        </authorList>
    </citation>
    <scope>NUCLEOTIDE SEQUENCE [LARGE SCALE GENOMIC DNA]</scope>
    <source>
        <strain evidence="14">YNDBR</strain>
        <tissue evidence="14">Leaf</tissue>
    </source>
</reference>
<evidence type="ECO:0000256" key="4">
    <source>
        <dbReference type="ARBA" id="ARBA00013122"/>
    </source>
</evidence>
<evidence type="ECO:0000256" key="1">
    <source>
        <dbReference type="ARBA" id="ARBA00004141"/>
    </source>
</evidence>
<proteinExistence type="inferred from homology"/>
<evidence type="ECO:0000256" key="10">
    <source>
        <dbReference type="ARBA" id="ARBA00023136"/>
    </source>
</evidence>
<evidence type="ECO:0000313" key="14">
    <source>
        <dbReference type="EMBL" id="KAK9121520.1"/>
    </source>
</evidence>
<evidence type="ECO:0000256" key="2">
    <source>
        <dbReference type="ARBA" id="ARBA00005194"/>
    </source>
</evidence>
<comment type="subcellular location">
    <subcellularLocation>
        <location evidence="13">Endoplasmic reticulum membrane</location>
        <topology evidence="13">Multi-pass membrane protein</topology>
    </subcellularLocation>
    <subcellularLocation>
        <location evidence="1">Membrane</location>
        <topology evidence="1">Multi-pass membrane protein</topology>
    </subcellularLocation>
</comment>
<dbReference type="PANTHER" id="PTHR11035">
    <property type="entry name" value="VERY-LONG-CHAIN (3R)-3-HYDROXYACYL-COA DEHYDRATASE"/>
    <property type="match status" value="1"/>
</dbReference>
<dbReference type="Pfam" id="PF04387">
    <property type="entry name" value="PTPLA"/>
    <property type="match status" value="1"/>
</dbReference>
<dbReference type="EC" id="4.2.1.134" evidence="4 13"/>
<dbReference type="GO" id="GO:0042761">
    <property type="term" value="P:very long-chain fatty acid biosynthetic process"/>
    <property type="evidence" value="ECO:0007669"/>
    <property type="project" value="TreeGrafter"/>
</dbReference>
<evidence type="ECO:0000256" key="3">
    <source>
        <dbReference type="ARBA" id="ARBA00007811"/>
    </source>
</evidence>
<comment type="caution">
    <text evidence="14">The sequence shown here is derived from an EMBL/GenBank/DDBJ whole genome shotgun (WGS) entry which is preliminary data.</text>
</comment>
<evidence type="ECO:0000256" key="13">
    <source>
        <dbReference type="RuleBase" id="RU363109"/>
    </source>
</evidence>
<dbReference type="Proteomes" id="UP001420932">
    <property type="component" value="Unassembled WGS sequence"/>
</dbReference>